<reference evidence="2 3" key="1">
    <citation type="submission" date="2013-03" db="EMBL/GenBank/DDBJ databases">
        <title>Salinisphaera dokdonensis CL-ES53 Genome Sequencing.</title>
        <authorList>
            <person name="Li C."/>
            <person name="Lai Q."/>
            <person name="Shao Z."/>
        </authorList>
    </citation>
    <scope>NUCLEOTIDE SEQUENCE [LARGE SCALE GENOMIC DNA]</scope>
    <source>
        <strain evidence="2 3">CL-ES53</strain>
    </source>
</reference>
<sequence>MPRHAIITTAGTLVLCLGIPLAAHAAADGKADLDSVISAGPVDPNSGAPMAWDKAIHDEQIHRFLLIDRLEYGDVDGANNYLWDAQGWIGGDYHKLWLKTEGEGPLSGGSPEDTEFQALYNRTIAPFWSAQVGIRYDVNPNPDRGFAVLGLQGLAPYWFESDTALFISEDGDVSFRGEFEYELLLTQRLILQPRAEINASAQDVPKYGLASGLNSTEMGMRLRYEIKREFAPYVGVRWEQTYGETRDIARADGEETSSTAFVVGIRAWY</sequence>
<keyword evidence="1" id="KW-0732">Signal</keyword>
<evidence type="ECO:0000256" key="1">
    <source>
        <dbReference type="SAM" id="SignalP"/>
    </source>
</evidence>
<organism evidence="2 3">
    <name type="scientific">Salinisphaera dokdonensis CL-ES53</name>
    <dbReference type="NCBI Taxonomy" id="1304272"/>
    <lineage>
        <taxon>Bacteria</taxon>
        <taxon>Pseudomonadati</taxon>
        <taxon>Pseudomonadota</taxon>
        <taxon>Gammaproteobacteria</taxon>
        <taxon>Salinisphaerales</taxon>
        <taxon>Salinisphaeraceae</taxon>
        <taxon>Salinisphaera</taxon>
    </lineage>
</organism>
<protein>
    <submittedName>
        <fullName evidence="2">Copper resistance B</fullName>
    </submittedName>
</protein>
<dbReference type="EMBL" id="APND01000002">
    <property type="protein sequence ID" value="MES1929108.1"/>
    <property type="molecule type" value="Genomic_DNA"/>
</dbReference>
<gene>
    <name evidence="2" type="ORF">SADO_07627</name>
</gene>
<feature type="chain" id="PRO_5046396399" evidence="1">
    <location>
        <begin position="26"/>
        <end position="269"/>
    </location>
</feature>
<dbReference type="SUPFAM" id="SSF103515">
    <property type="entry name" value="Autotransporter"/>
    <property type="match status" value="1"/>
</dbReference>
<accession>A0ABV2B140</accession>
<evidence type="ECO:0000313" key="3">
    <source>
        <dbReference type="Proteomes" id="UP001460888"/>
    </source>
</evidence>
<dbReference type="Pfam" id="PF05275">
    <property type="entry name" value="CopB"/>
    <property type="match status" value="1"/>
</dbReference>
<evidence type="ECO:0000313" key="2">
    <source>
        <dbReference type="EMBL" id="MES1929108.1"/>
    </source>
</evidence>
<dbReference type="InterPro" id="IPR036709">
    <property type="entry name" value="Autotransporte_beta_dom_sf"/>
</dbReference>
<dbReference type="RefSeq" id="WP_353110604.1">
    <property type="nucleotide sequence ID" value="NZ_APND01000002.1"/>
</dbReference>
<keyword evidence="3" id="KW-1185">Reference proteome</keyword>
<proteinExistence type="predicted"/>
<dbReference type="Proteomes" id="UP001460888">
    <property type="component" value="Unassembled WGS sequence"/>
</dbReference>
<comment type="caution">
    <text evidence="2">The sequence shown here is derived from an EMBL/GenBank/DDBJ whole genome shotgun (WGS) entry which is preliminary data.</text>
</comment>
<name>A0ABV2B140_9GAMM</name>
<dbReference type="InterPro" id="IPR007939">
    <property type="entry name" value="Cu-R_B_prcur"/>
</dbReference>
<feature type="signal peptide" evidence="1">
    <location>
        <begin position="1"/>
        <end position="25"/>
    </location>
</feature>